<evidence type="ECO:0000313" key="2">
    <source>
        <dbReference type="EMBL" id="OXU22401.1"/>
    </source>
</evidence>
<comment type="caution">
    <text evidence="2">The sequence shown here is derived from an EMBL/GenBank/DDBJ whole genome shotgun (WGS) entry which is preliminary data.</text>
</comment>
<sequence>ISLTFQLKGRFFPFGNTFRREHISATCTAVVILTQMDTTDVILGMKMTVMIATFSSPPPKKPKLELKYNEQDNQKEDDDEGSEIEKSNYKSQYGTINVKYCDWMYYGFSYSEKGFIRSKIYRVGDCNEFQFYFVMEKLKTDDKTHFGVYSQLQKLLKIDFWMIIGHIITNHLKERSATFAKLLDKDKKASKLEIKDVDPDIMKQILLFICTCYVTKLFTYAKELSAAADKFKLKDLKIMCKKKMGNSHINSTSDDDSDSDRKRGRYLWDDDYHLDNNDSSKSSQIYEANYETAEFDIKSLDVKDNDEDTKTEKEVTSNIPEYKSIKVDCDWYIKEFSQSDLFIQMYTELVTLMNYSSIL</sequence>
<dbReference type="InterPro" id="IPR000210">
    <property type="entry name" value="BTB/POZ_dom"/>
</dbReference>
<feature type="non-terminal residue" evidence="2">
    <location>
        <position position="1"/>
    </location>
</feature>
<dbReference type="Gene3D" id="3.30.710.10">
    <property type="entry name" value="Potassium Channel Kv1.1, Chain A"/>
    <property type="match status" value="1"/>
</dbReference>
<dbReference type="InterPro" id="IPR011333">
    <property type="entry name" value="SKP1/BTB/POZ_sf"/>
</dbReference>
<dbReference type="Pfam" id="PF00651">
    <property type="entry name" value="BTB"/>
    <property type="match status" value="1"/>
</dbReference>
<proteinExistence type="predicted"/>
<reference evidence="2 3" key="1">
    <citation type="journal article" date="2017" name="Curr. Biol.">
        <title>The Evolution of Venom by Co-option of Single-Copy Genes.</title>
        <authorList>
            <person name="Martinson E.O."/>
            <person name="Mrinalini"/>
            <person name="Kelkar Y.D."/>
            <person name="Chang C.H."/>
            <person name="Werren J.H."/>
        </authorList>
    </citation>
    <scope>NUCLEOTIDE SEQUENCE [LARGE SCALE GENOMIC DNA]</scope>
    <source>
        <strain evidence="2 3">Alberta</strain>
        <tissue evidence="2">Whole body</tissue>
    </source>
</reference>
<dbReference type="Proteomes" id="UP000215335">
    <property type="component" value="Unassembled WGS sequence"/>
</dbReference>
<evidence type="ECO:0000259" key="1">
    <source>
        <dbReference type="Pfam" id="PF00651"/>
    </source>
</evidence>
<dbReference type="EMBL" id="NNAY01001977">
    <property type="protein sequence ID" value="OXU22401.1"/>
    <property type="molecule type" value="Genomic_DNA"/>
</dbReference>
<dbReference type="STRING" id="543379.A0A232EVM8"/>
<keyword evidence="3" id="KW-1185">Reference proteome</keyword>
<feature type="domain" description="BTB" evidence="1">
    <location>
        <begin position="173"/>
        <end position="245"/>
    </location>
</feature>
<organism evidence="2 3">
    <name type="scientific">Trichomalopsis sarcophagae</name>
    <dbReference type="NCBI Taxonomy" id="543379"/>
    <lineage>
        <taxon>Eukaryota</taxon>
        <taxon>Metazoa</taxon>
        <taxon>Ecdysozoa</taxon>
        <taxon>Arthropoda</taxon>
        <taxon>Hexapoda</taxon>
        <taxon>Insecta</taxon>
        <taxon>Pterygota</taxon>
        <taxon>Neoptera</taxon>
        <taxon>Endopterygota</taxon>
        <taxon>Hymenoptera</taxon>
        <taxon>Apocrita</taxon>
        <taxon>Proctotrupomorpha</taxon>
        <taxon>Chalcidoidea</taxon>
        <taxon>Pteromalidae</taxon>
        <taxon>Pteromalinae</taxon>
        <taxon>Trichomalopsis</taxon>
    </lineage>
</organism>
<name>A0A232EVM8_9HYME</name>
<evidence type="ECO:0000313" key="3">
    <source>
        <dbReference type="Proteomes" id="UP000215335"/>
    </source>
</evidence>
<dbReference type="SUPFAM" id="SSF54695">
    <property type="entry name" value="POZ domain"/>
    <property type="match status" value="1"/>
</dbReference>
<accession>A0A232EVM8</accession>
<dbReference type="AlphaFoldDB" id="A0A232EVM8"/>
<gene>
    <name evidence="2" type="ORF">TSAR_010981</name>
</gene>
<protein>
    <recommendedName>
        <fullName evidence="1">BTB domain-containing protein</fullName>
    </recommendedName>
</protein>